<name>A0A175VVG8_9PEZI</name>
<dbReference type="InterPro" id="IPR003593">
    <property type="entry name" value="AAA+_ATPase"/>
</dbReference>
<evidence type="ECO:0000259" key="6">
    <source>
        <dbReference type="SMART" id="SM00382"/>
    </source>
</evidence>
<dbReference type="GO" id="GO:0006508">
    <property type="term" value="P:proteolysis"/>
    <property type="evidence" value="ECO:0007669"/>
    <property type="project" value="UniProtKB-KW"/>
</dbReference>
<keyword evidence="7" id="KW-0378">Hydrolase</keyword>
<dbReference type="GO" id="GO:0005524">
    <property type="term" value="F:ATP binding"/>
    <property type="evidence" value="ECO:0007669"/>
    <property type="project" value="UniProtKB-KW"/>
</dbReference>
<dbReference type="SUPFAM" id="SSF52540">
    <property type="entry name" value="P-loop containing nucleoside triphosphate hydrolases"/>
    <property type="match status" value="1"/>
</dbReference>
<organism evidence="7 8">
    <name type="scientific">Madurella mycetomatis</name>
    <dbReference type="NCBI Taxonomy" id="100816"/>
    <lineage>
        <taxon>Eukaryota</taxon>
        <taxon>Fungi</taxon>
        <taxon>Dikarya</taxon>
        <taxon>Ascomycota</taxon>
        <taxon>Pezizomycotina</taxon>
        <taxon>Sordariomycetes</taxon>
        <taxon>Sordariomycetidae</taxon>
        <taxon>Sordariales</taxon>
        <taxon>Sordariales incertae sedis</taxon>
        <taxon>Madurella</taxon>
    </lineage>
</organism>
<evidence type="ECO:0000313" key="7">
    <source>
        <dbReference type="EMBL" id="KXX75151.1"/>
    </source>
</evidence>
<feature type="compositionally biased region" description="Basic and acidic residues" evidence="5">
    <location>
        <begin position="52"/>
        <end position="73"/>
    </location>
</feature>
<feature type="compositionally biased region" description="Polar residues" evidence="5">
    <location>
        <begin position="442"/>
        <end position="454"/>
    </location>
</feature>
<protein>
    <submittedName>
        <fullName evidence="7">ATP-dependent zinc metalloprotease FtsH 2</fullName>
    </submittedName>
</protein>
<dbReference type="OrthoDB" id="39734at2759"/>
<comment type="subcellular location">
    <subcellularLocation>
        <location evidence="1">Mitochondrion outer membrane</location>
        <topology evidence="1">Single-pass membrane protein</topology>
    </subcellularLocation>
</comment>
<accession>A0A175VVG8</accession>
<evidence type="ECO:0000256" key="1">
    <source>
        <dbReference type="ARBA" id="ARBA00004572"/>
    </source>
</evidence>
<dbReference type="Gene3D" id="3.40.50.300">
    <property type="entry name" value="P-loop containing nucleotide triphosphate hydrolases"/>
    <property type="match status" value="1"/>
</dbReference>
<reference evidence="7 8" key="1">
    <citation type="journal article" date="2016" name="Genome Announc.">
        <title>Genome Sequence of Madurella mycetomatis mm55, Isolated from a Human Mycetoma Case in Sudan.</title>
        <authorList>
            <person name="Smit S."/>
            <person name="Derks M.F."/>
            <person name="Bervoets S."/>
            <person name="Fahal A."/>
            <person name="van Leeuwen W."/>
            <person name="van Belkum A."/>
            <person name="van de Sande W.W."/>
        </authorList>
    </citation>
    <scope>NUCLEOTIDE SEQUENCE [LARGE SCALE GENOMIC DNA]</scope>
    <source>
        <strain evidence="8">mm55</strain>
    </source>
</reference>
<dbReference type="SMART" id="SM00382">
    <property type="entry name" value="AAA"/>
    <property type="match status" value="1"/>
</dbReference>
<dbReference type="Pfam" id="PF17862">
    <property type="entry name" value="AAA_lid_3"/>
    <property type="match status" value="1"/>
</dbReference>
<dbReference type="InterPro" id="IPR041569">
    <property type="entry name" value="AAA_lid_3"/>
</dbReference>
<evidence type="ECO:0000313" key="8">
    <source>
        <dbReference type="Proteomes" id="UP000078237"/>
    </source>
</evidence>
<dbReference type="Gene3D" id="1.10.8.60">
    <property type="match status" value="1"/>
</dbReference>
<dbReference type="Pfam" id="PF00004">
    <property type="entry name" value="AAA"/>
    <property type="match status" value="1"/>
</dbReference>
<dbReference type="VEuPathDB" id="FungiDB:MMYC01_208330"/>
<dbReference type="Proteomes" id="UP000078237">
    <property type="component" value="Unassembled WGS sequence"/>
</dbReference>
<proteinExistence type="predicted"/>
<feature type="region of interest" description="Disordered" evidence="5">
    <location>
        <begin position="33"/>
        <end position="73"/>
    </location>
</feature>
<evidence type="ECO:0000256" key="5">
    <source>
        <dbReference type="SAM" id="MobiDB-lite"/>
    </source>
</evidence>
<keyword evidence="7" id="KW-0645">Protease</keyword>
<keyword evidence="3" id="KW-0496">Mitochondrion</keyword>
<dbReference type="GO" id="GO:0008237">
    <property type="term" value="F:metallopeptidase activity"/>
    <property type="evidence" value="ECO:0007669"/>
    <property type="project" value="UniProtKB-KW"/>
</dbReference>
<keyword evidence="7" id="KW-0482">Metalloprotease</keyword>
<dbReference type="PANTHER" id="PTHR45644:SF56">
    <property type="entry name" value="AAA ATPASE, PUTATIVE (AFU_ORTHOLOGUE AFUA_2G12920)-RELATED"/>
    <property type="match status" value="1"/>
</dbReference>
<feature type="compositionally biased region" description="Basic and acidic residues" evidence="5">
    <location>
        <begin position="425"/>
        <end position="436"/>
    </location>
</feature>
<sequence>MTGIHFGSIDGSSFNSAFLAAVEQQMVEEAIKASKVGVDAKPTDGGSGSRTPPEEPNTKGKRKASDDNSDDERGFKKVSVHFVGNGPSSPASGGCDDDDVRFDFAQCIVRPENIRETFADVHASSDVIEALSTLTLSIKDPEAFKFGILASRSSLGVLLYGPPGTGKTLLVRAVAKQASARVISVSGADIRSRYVGVGEKRIKSLFSYARNNCPCIIFIDEADSVFHSRSGEKTSNGHVSDITQFLAEMDGITSSQGGNTPMVIAATNRPFDIDEGVLRRLGRRIRVDIPDRIGRERILNIHLAGERRDPDLNLGEIAEHTNDFTGSDLRDLVWEAAIQAVREIHWLHAQVDPEHPTRHQHGVAETTSGTTANADIASSSRGGANRVLRRDHFLRAKQVISPAPKEDLVAQIADFHKRHGSTGSGRERGWGRDRRAGVINKVNGNKHGNNTSGPSAASSSSS</sequence>
<evidence type="ECO:0000256" key="2">
    <source>
        <dbReference type="ARBA" id="ARBA00022741"/>
    </source>
</evidence>
<evidence type="ECO:0000256" key="4">
    <source>
        <dbReference type="ARBA" id="ARBA00022840"/>
    </source>
</evidence>
<dbReference type="STRING" id="100816.A0A175VVG8"/>
<gene>
    <name evidence="7" type="ORF">MMYC01_208330</name>
</gene>
<keyword evidence="2" id="KW-0547">Nucleotide-binding</keyword>
<keyword evidence="8" id="KW-1185">Reference proteome</keyword>
<comment type="caution">
    <text evidence="7">The sequence shown here is derived from an EMBL/GenBank/DDBJ whole genome shotgun (WGS) entry which is preliminary data.</text>
</comment>
<dbReference type="AlphaFoldDB" id="A0A175VVG8"/>
<dbReference type="GO" id="GO:0005741">
    <property type="term" value="C:mitochondrial outer membrane"/>
    <property type="evidence" value="ECO:0007669"/>
    <property type="project" value="UniProtKB-SubCell"/>
</dbReference>
<dbReference type="InterPro" id="IPR027417">
    <property type="entry name" value="P-loop_NTPase"/>
</dbReference>
<feature type="region of interest" description="Disordered" evidence="5">
    <location>
        <begin position="417"/>
        <end position="462"/>
    </location>
</feature>
<keyword evidence="3" id="KW-1000">Mitochondrion outer membrane</keyword>
<dbReference type="InterPro" id="IPR051701">
    <property type="entry name" value="Mito_OM_Translocase_MSP1"/>
</dbReference>
<dbReference type="InterPro" id="IPR003959">
    <property type="entry name" value="ATPase_AAA_core"/>
</dbReference>
<dbReference type="GO" id="GO:0016887">
    <property type="term" value="F:ATP hydrolysis activity"/>
    <property type="evidence" value="ECO:0007669"/>
    <property type="project" value="InterPro"/>
</dbReference>
<evidence type="ECO:0000256" key="3">
    <source>
        <dbReference type="ARBA" id="ARBA00022787"/>
    </source>
</evidence>
<keyword evidence="4" id="KW-0067">ATP-binding</keyword>
<keyword evidence="3" id="KW-0472">Membrane</keyword>
<dbReference type="EMBL" id="LCTW02000291">
    <property type="protein sequence ID" value="KXX75151.1"/>
    <property type="molecule type" value="Genomic_DNA"/>
</dbReference>
<dbReference type="PANTHER" id="PTHR45644">
    <property type="entry name" value="AAA ATPASE, PUTATIVE (AFU_ORTHOLOGUE AFUA_2G12920)-RELATED-RELATED"/>
    <property type="match status" value="1"/>
</dbReference>
<feature type="domain" description="AAA+ ATPase" evidence="6">
    <location>
        <begin position="153"/>
        <end position="291"/>
    </location>
</feature>